<evidence type="ECO:0000313" key="4">
    <source>
        <dbReference type="Proteomes" id="UP001152885"/>
    </source>
</evidence>
<name>A0A9W4U275_9ASCO</name>
<dbReference type="Pfam" id="PF00582">
    <property type="entry name" value="Usp"/>
    <property type="match status" value="1"/>
</dbReference>
<evidence type="ECO:0000259" key="2">
    <source>
        <dbReference type="Pfam" id="PF00582"/>
    </source>
</evidence>
<dbReference type="Proteomes" id="UP001152885">
    <property type="component" value="Unassembled WGS sequence"/>
</dbReference>
<reference evidence="3" key="1">
    <citation type="submission" date="2022-12" db="EMBL/GenBank/DDBJ databases">
        <authorList>
            <person name="Brejova B."/>
        </authorList>
    </citation>
    <scope>NUCLEOTIDE SEQUENCE</scope>
</reference>
<protein>
    <recommendedName>
        <fullName evidence="2">UspA domain-containing protein</fullName>
    </recommendedName>
</protein>
<dbReference type="AlphaFoldDB" id="A0A9W4U275"/>
<feature type="compositionally biased region" description="Acidic residues" evidence="1">
    <location>
        <begin position="20"/>
        <end position="29"/>
    </location>
</feature>
<dbReference type="OrthoDB" id="843225at2759"/>
<dbReference type="PANTHER" id="PTHR47815:SF1">
    <property type="entry name" value="UNIVERSAL STRESS PROTEIN A FAMILY PROTEIN C25B2.10"/>
    <property type="match status" value="1"/>
</dbReference>
<dbReference type="SUPFAM" id="SSF52402">
    <property type="entry name" value="Adenine nucleotide alpha hydrolases-like"/>
    <property type="match status" value="1"/>
</dbReference>
<dbReference type="InterPro" id="IPR006016">
    <property type="entry name" value="UspA"/>
</dbReference>
<sequence length="388" mass="45186">MVLEKGEAILPPHIKQEKSTEEEEEEEETETQKNTRFNSNLYNQSTESINLYKLENDSSDLLGRLYYDDYDSSTALNSPMASTSTSPMLSPVQDDEFHFTPIQQEARPFTPIQQEARPFIPIQHERPNMPRLKSFERGISFDTTPHGTSKSLTLKVKSPNFKFRRNNKTWLVGYNNDFESQKAIEWLFDEMVINGDTIIILQVLDSRYHTTIEKLKGESNLELFERLNVHNKKVSLIFEIVVGKALKNLKKAISEYNPSMMVIGTHHFKEKERKFMNSSLSKHFLECALVPVIIVKPNYKYIEYLNKPIDKDTYFETWVKKIGELNHDEVVTRHKRSGFLSPNLSRNSSYTNLVQEERGRKNGLELLKVNEPRSRSTSKSRFSRFFKG</sequence>
<comment type="caution">
    <text evidence="3">The sequence shown here is derived from an EMBL/GenBank/DDBJ whole genome shotgun (WGS) entry which is preliminary data.</text>
</comment>
<accession>A0A9W4U275</accession>
<feature type="region of interest" description="Disordered" evidence="1">
    <location>
        <begin position="1"/>
        <end position="38"/>
    </location>
</feature>
<dbReference type="InterPro" id="IPR014729">
    <property type="entry name" value="Rossmann-like_a/b/a_fold"/>
</dbReference>
<feature type="domain" description="UspA" evidence="2">
    <location>
        <begin position="168"/>
        <end position="296"/>
    </location>
</feature>
<gene>
    <name evidence="3" type="ORF">CANVERA_P4603</name>
</gene>
<dbReference type="PANTHER" id="PTHR47815">
    <property type="entry name" value="UNIVERSAL STRESS PROTEIN A FAMILY PROTEIN C25B2.10"/>
    <property type="match status" value="1"/>
</dbReference>
<dbReference type="Gene3D" id="3.40.50.620">
    <property type="entry name" value="HUPs"/>
    <property type="match status" value="1"/>
</dbReference>
<dbReference type="EMBL" id="CANTUO010000005">
    <property type="protein sequence ID" value="CAI5760092.1"/>
    <property type="molecule type" value="Genomic_DNA"/>
</dbReference>
<evidence type="ECO:0000313" key="3">
    <source>
        <dbReference type="EMBL" id="CAI5760092.1"/>
    </source>
</evidence>
<dbReference type="CDD" id="cd23659">
    <property type="entry name" value="USP_At3g01520-like"/>
    <property type="match status" value="1"/>
</dbReference>
<organism evidence="3 4">
    <name type="scientific">Candida verbasci</name>
    <dbReference type="NCBI Taxonomy" id="1227364"/>
    <lineage>
        <taxon>Eukaryota</taxon>
        <taxon>Fungi</taxon>
        <taxon>Dikarya</taxon>
        <taxon>Ascomycota</taxon>
        <taxon>Saccharomycotina</taxon>
        <taxon>Pichiomycetes</taxon>
        <taxon>Debaryomycetaceae</taxon>
        <taxon>Candida/Lodderomyces clade</taxon>
        <taxon>Candida</taxon>
    </lineage>
</organism>
<proteinExistence type="predicted"/>
<keyword evidence="4" id="KW-1185">Reference proteome</keyword>
<evidence type="ECO:0000256" key="1">
    <source>
        <dbReference type="SAM" id="MobiDB-lite"/>
    </source>
</evidence>